<accession>A0A1I8AAX3</accession>
<keyword evidence="2" id="KW-1185">Reference proteome</keyword>
<evidence type="ECO:0000256" key="1">
    <source>
        <dbReference type="SAM" id="MobiDB-lite"/>
    </source>
</evidence>
<protein>
    <submittedName>
        <fullName evidence="3">RB_A domain-containing protein</fullName>
    </submittedName>
</protein>
<name>A0A1I8AAX3_9BILA</name>
<evidence type="ECO:0000313" key="3">
    <source>
        <dbReference type="WBParaSite" id="L893_g3587.t1"/>
    </source>
</evidence>
<feature type="region of interest" description="Disordered" evidence="1">
    <location>
        <begin position="89"/>
        <end position="108"/>
    </location>
</feature>
<dbReference type="Proteomes" id="UP000095287">
    <property type="component" value="Unplaced"/>
</dbReference>
<sequence length="108" mass="12339">EIAAATFLVLVKISERHNLYTSYARLFNNVEEDVWEELKNYSQNSGREFDVIFETVTCYVEEVTVSSFAYQKGDAKLKDVIPKCINIGKLQHSSKTSPQSSRRSSPEQ</sequence>
<dbReference type="AlphaFoldDB" id="A0A1I8AAX3"/>
<organism evidence="2 3">
    <name type="scientific">Steinernema glaseri</name>
    <dbReference type="NCBI Taxonomy" id="37863"/>
    <lineage>
        <taxon>Eukaryota</taxon>
        <taxon>Metazoa</taxon>
        <taxon>Ecdysozoa</taxon>
        <taxon>Nematoda</taxon>
        <taxon>Chromadorea</taxon>
        <taxon>Rhabditida</taxon>
        <taxon>Tylenchina</taxon>
        <taxon>Panagrolaimomorpha</taxon>
        <taxon>Strongyloidoidea</taxon>
        <taxon>Steinernematidae</taxon>
        <taxon>Steinernema</taxon>
    </lineage>
</organism>
<reference evidence="3" key="1">
    <citation type="submission" date="2016-11" db="UniProtKB">
        <authorList>
            <consortium name="WormBaseParasite"/>
        </authorList>
    </citation>
    <scope>IDENTIFICATION</scope>
</reference>
<feature type="compositionally biased region" description="Low complexity" evidence="1">
    <location>
        <begin position="93"/>
        <end position="108"/>
    </location>
</feature>
<proteinExistence type="predicted"/>
<dbReference type="WBParaSite" id="L893_g3587.t1">
    <property type="protein sequence ID" value="L893_g3587.t1"/>
    <property type="gene ID" value="L893_g3587"/>
</dbReference>
<evidence type="ECO:0000313" key="2">
    <source>
        <dbReference type="Proteomes" id="UP000095287"/>
    </source>
</evidence>